<dbReference type="Proteomes" id="UP000683000">
    <property type="component" value="Unassembled WGS sequence"/>
</dbReference>
<feature type="compositionally biased region" description="Polar residues" evidence="1">
    <location>
        <begin position="225"/>
        <end position="235"/>
    </location>
</feature>
<accession>A0A8I2YYW8</accession>
<feature type="compositionally biased region" description="Polar residues" evidence="1">
    <location>
        <begin position="72"/>
        <end position="81"/>
    </location>
</feature>
<feature type="compositionally biased region" description="Low complexity" evidence="1">
    <location>
        <begin position="1"/>
        <end position="21"/>
    </location>
</feature>
<feature type="region of interest" description="Disordered" evidence="1">
    <location>
        <begin position="72"/>
        <end position="141"/>
    </location>
</feature>
<reference evidence="2" key="1">
    <citation type="submission" date="2021-03" db="EMBL/GenBank/DDBJ databases">
        <title>Evolutionary innovations through gain and loss of genes in the ectomycorrhizal Boletales.</title>
        <authorList>
            <person name="Wu G."/>
            <person name="Miyauchi S."/>
            <person name="Morin E."/>
            <person name="Yang Z.-L."/>
            <person name="Xu J."/>
            <person name="Martin F.M."/>
        </authorList>
    </citation>
    <scope>NUCLEOTIDE SEQUENCE</scope>
    <source>
        <strain evidence="2">BR01</strain>
    </source>
</reference>
<feature type="region of interest" description="Disordered" evidence="1">
    <location>
        <begin position="204"/>
        <end position="235"/>
    </location>
</feature>
<keyword evidence="3" id="KW-1185">Reference proteome</keyword>
<protein>
    <submittedName>
        <fullName evidence="2">Uncharacterized protein</fullName>
    </submittedName>
</protein>
<dbReference type="AlphaFoldDB" id="A0A8I2YYW8"/>
<name>A0A8I2YYW8_9AGAM</name>
<feature type="region of interest" description="Disordered" evidence="1">
    <location>
        <begin position="1"/>
        <end position="50"/>
    </location>
</feature>
<evidence type="ECO:0000256" key="1">
    <source>
        <dbReference type="SAM" id="MobiDB-lite"/>
    </source>
</evidence>
<dbReference type="EMBL" id="JAGFBS010000002">
    <property type="protein sequence ID" value="KAG6380685.1"/>
    <property type="molecule type" value="Genomic_DNA"/>
</dbReference>
<comment type="caution">
    <text evidence="2">The sequence shown here is derived from an EMBL/GenBank/DDBJ whole genome shotgun (WGS) entry which is preliminary data.</text>
</comment>
<organism evidence="2 3">
    <name type="scientific">Boletus reticuloceps</name>
    <dbReference type="NCBI Taxonomy" id="495285"/>
    <lineage>
        <taxon>Eukaryota</taxon>
        <taxon>Fungi</taxon>
        <taxon>Dikarya</taxon>
        <taxon>Basidiomycota</taxon>
        <taxon>Agaricomycotina</taxon>
        <taxon>Agaricomycetes</taxon>
        <taxon>Agaricomycetidae</taxon>
        <taxon>Boletales</taxon>
        <taxon>Boletineae</taxon>
        <taxon>Boletaceae</taxon>
        <taxon>Boletoideae</taxon>
        <taxon>Boletus</taxon>
    </lineage>
</organism>
<feature type="region of interest" description="Disordered" evidence="1">
    <location>
        <begin position="162"/>
        <end position="183"/>
    </location>
</feature>
<dbReference type="OrthoDB" id="2661716at2759"/>
<feature type="region of interest" description="Disordered" evidence="1">
    <location>
        <begin position="308"/>
        <end position="353"/>
    </location>
</feature>
<proteinExistence type="predicted"/>
<feature type="compositionally biased region" description="Polar residues" evidence="1">
    <location>
        <begin position="89"/>
        <end position="114"/>
    </location>
</feature>
<sequence length="655" mass="72483">MEPENETSGVGSRRSSTSTVRMSEERGHSIASTDEEDLFDTPSGYRSPPVSQLVSAHSVSFTPYTNPTWNFNTGAQSSHPMNVSPPRSLPSTPQTHGSVQPVPSHSVPTHSMNVSLGPLMSPPSTLPAHGSVPPDPSRLLHGPVRSSCARQKVMAAPKLGVKGKGVATTGSSPDAMDQDTGPELMTRSSNILDVLDPRLKESFAAPSSHPAAGPTAPPTILFAQPHNNNPTQSTFSPNQHVPLCQSDRMIQSGNSDSSGSSGVAPLLSYLSTTFDHFRQSLQKDQVHLQQSLFEQQKQLATEIASLRQGLGGQPNHPSNPISQSAGIPPRVSTGNRRANKKARHLIPGEGRDKANAQDNADYCHLLTYVRTHTLHLLGVADLKYINDVTHLCILTVEENEAFNREQPNQPVITAENFRIDLTRSRTTPFNREAIDVFANDFLQKLCVDKWYTDYDIPGQYLNVAVIARCFYDHLKYVKTMYVRHVTAPAKDQIVAARKEDERLQKGSRGSRKARLHKWRLEAITHDPTLQRHYPLLDFLGPQGMSSDESDNEATGPSLKYPRIYPSWRSKPLSALLWRTDPIVESIHRTPIGCRKIRGSQMRVRPHSKKCNSLAVAPPGLPRNCYDPDWVSKLSERQQKWLGMQQLDYDFGPGYP</sequence>
<evidence type="ECO:0000313" key="2">
    <source>
        <dbReference type="EMBL" id="KAG6380685.1"/>
    </source>
</evidence>
<feature type="compositionally biased region" description="Polar residues" evidence="1">
    <location>
        <begin position="315"/>
        <end position="325"/>
    </location>
</feature>
<gene>
    <name evidence="2" type="ORF">JVT61DRAFT_5061</name>
</gene>
<evidence type="ECO:0000313" key="3">
    <source>
        <dbReference type="Proteomes" id="UP000683000"/>
    </source>
</evidence>